<dbReference type="CDD" id="cd11036">
    <property type="entry name" value="AknT-like"/>
    <property type="match status" value="1"/>
</dbReference>
<dbReference type="SUPFAM" id="SSF48264">
    <property type="entry name" value="Cytochrome P450"/>
    <property type="match status" value="1"/>
</dbReference>
<dbReference type="EMBL" id="JBBKZS010000003">
    <property type="protein sequence ID" value="MEJ8854794.1"/>
    <property type="molecule type" value="Genomic_DNA"/>
</dbReference>
<gene>
    <name evidence="3" type="ORF">WKW79_09465</name>
</gene>
<keyword evidence="4" id="KW-1185">Reference proteome</keyword>
<evidence type="ECO:0000313" key="4">
    <source>
        <dbReference type="Proteomes" id="UP001367030"/>
    </source>
</evidence>
<comment type="caution">
    <text evidence="3">The sequence shown here is derived from an EMBL/GenBank/DDBJ whole genome shotgun (WGS) entry which is preliminary data.</text>
</comment>
<keyword evidence="2" id="KW-0503">Monooxygenase</keyword>
<dbReference type="InterPro" id="IPR002397">
    <property type="entry name" value="Cyt_P450_B"/>
</dbReference>
<name>A0ABU8X6Q8_9BURK</name>
<evidence type="ECO:0000256" key="1">
    <source>
        <dbReference type="ARBA" id="ARBA00010617"/>
    </source>
</evidence>
<dbReference type="Proteomes" id="UP001367030">
    <property type="component" value="Unassembled WGS sequence"/>
</dbReference>
<sequence>MNPANAIDAVTHADPYPYYATLRQGPPLVFDDMLRLWVASRADVVAAVLGHPALRVRPVAEPVPRAIADGPAGAVFGRLVRMNDGPLHAVHRPLLQRALAGLDPQVTRAEVLGVARRLASGSLDEWMFAMPLCALAHLLGFAEEDAPRIVADARAFSACLSPLSTRDQLDAADGAVLSLSDRFRHLISERRIRNGSLLDAVLAQARDDDMVNADTVLANLVGLFSQTCDSTAGLIGQAVVALAREPGLAAAADAHGDGFALLIQEVARHDPPVQNTRRFVADACTVAGVNLRPGDALLVILAAANRDPALNPDPDAFQLERAARRNLGFGLGAHACPGQALAQAFAASGVQAWVEQGIDLDAMRRSGWDYRPSVNGRIPCFRAQDAQ</sequence>
<proteinExistence type="inferred from homology"/>
<keyword evidence="2" id="KW-0408">Iron</keyword>
<dbReference type="InterPro" id="IPR001128">
    <property type="entry name" value="Cyt_P450"/>
</dbReference>
<dbReference type="PANTHER" id="PTHR46696">
    <property type="entry name" value="P450, PUTATIVE (EUROFUNG)-RELATED"/>
    <property type="match status" value="1"/>
</dbReference>
<dbReference type="Gene3D" id="1.10.630.10">
    <property type="entry name" value="Cytochrome P450"/>
    <property type="match status" value="1"/>
</dbReference>
<evidence type="ECO:0000313" key="3">
    <source>
        <dbReference type="EMBL" id="MEJ8854794.1"/>
    </source>
</evidence>
<keyword evidence="2" id="KW-0479">Metal-binding</keyword>
<dbReference type="Pfam" id="PF00067">
    <property type="entry name" value="p450"/>
    <property type="match status" value="1"/>
</dbReference>
<evidence type="ECO:0000256" key="2">
    <source>
        <dbReference type="RuleBase" id="RU000461"/>
    </source>
</evidence>
<dbReference type="RefSeq" id="WP_340334885.1">
    <property type="nucleotide sequence ID" value="NZ_JBBKZS010000003.1"/>
</dbReference>
<dbReference type="PANTHER" id="PTHR46696:SF4">
    <property type="entry name" value="BIOTIN BIOSYNTHESIS CYTOCHROME P450"/>
    <property type="match status" value="1"/>
</dbReference>
<protein>
    <submittedName>
        <fullName evidence="3">Cytochrome P450</fullName>
    </submittedName>
</protein>
<keyword evidence="2" id="KW-0560">Oxidoreductase</keyword>
<organism evidence="3 4">
    <name type="scientific">Variovorax robiniae</name>
    <dbReference type="NCBI Taxonomy" id="1836199"/>
    <lineage>
        <taxon>Bacteria</taxon>
        <taxon>Pseudomonadati</taxon>
        <taxon>Pseudomonadota</taxon>
        <taxon>Betaproteobacteria</taxon>
        <taxon>Burkholderiales</taxon>
        <taxon>Comamonadaceae</taxon>
        <taxon>Variovorax</taxon>
    </lineage>
</organism>
<dbReference type="PRINTS" id="PR00359">
    <property type="entry name" value="BP450"/>
</dbReference>
<dbReference type="PROSITE" id="PS00086">
    <property type="entry name" value="CYTOCHROME_P450"/>
    <property type="match status" value="1"/>
</dbReference>
<dbReference type="InterPro" id="IPR036396">
    <property type="entry name" value="Cyt_P450_sf"/>
</dbReference>
<comment type="similarity">
    <text evidence="1 2">Belongs to the cytochrome P450 family.</text>
</comment>
<dbReference type="InterPro" id="IPR017972">
    <property type="entry name" value="Cyt_P450_CS"/>
</dbReference>
<accession>A0ABU8X6Q8</accession>
<reference evidence="3 4" key="1">
    <citation type="submission" date="2024-03" db="EMBL/GenBank/DDBJ databases">
        <title>Novel species of the genus Variovorax.</title>
        <authorList>
            <person name="Liu Q."/>
            <person name="Xin Y.-H."/>
        </authorList>
    </citation>
    <scope>NUCLEOTIDE SEQUENCE [LARGE SCALE GENOMIC DNA]</scope>
    <source>
        <strain evidence="3 4">KACC 18901</strain>
    </source>
</reference>
<keyword evidence="2" id="KW-0349">Heme</keyword>